<evidence type="ECO:0000256" key="8">
    <source>
        <dbReference type="SAM" id="SignalP"/>
    </source>
</evidence>
<dbReference type="Gene3D" id="1.10.101.10">
    <property type="entry name" value="PGBD-like superfamily/PGBD"/>
    <property type="match status" value="1"/>
</dbReference>
<keyword evidence="4 7" id="KW-0133">Cell shape</keyword>
<evidence type="ECO:0000256" key="1">
    <source>
        <dbReference type="ARBA" id="ARBA00004752"/>
    </source>
</evidence>
<evidence type="ECO:0000256" key="2">
    <source>
        <dbReference type="ARBA" id="ARBA00005992"/>
    </source>
</evidence>
<dbReference type="GO" id="GO:0071555">
    <property type="term" value="P:cell wall organization"/>
    <property type="evidence" value="ECO:0007669"/>
    <property type="project" value="UniProtKB-UniRule"/>
</dbReference>
<dbReference type="InterPro" id="IPR050979">
    <property type="entry name" value="LD-transpeptidase"/>
</dbReference>
<accession>A0A1E5XHR0</accession>
<comment type="similarity">
    <text evidence="2">Belongs to the YkuD family.</text>
</comment>
<dbReference type="GO" id="GO:0071972">
    <property type="term" value="F:peptidoglycan L,D-transpeptidase activity"/>
    <property type="evidence" value="ECO:0007669"/>
    <property type="project" value="TreeGrafter"/>
</dbReference>
<dbReference type="Pfam" id="PF01471">
    <property type="entry name" value="PG_binding_1"/>
    <property type="match status" value="1"/>
</dbReference>
<dbReference type="PANTHER" id="PTHR30582:SF30">
    <property type="entry name" value="BLR4375 PROTEIN"/>
    <property type="match status" value="1"/>
</dbReference>
<dbReference type="InterPro" id="IPR002477">
    <property type="entry name" value="Peptidoglycan-bd-like"/>
</dbReference>
<keyword evidence="5 7" id="KW-0573">Peptidoglycan synthesis</keyword>
<feature type="active site" description="Nucleophile" evidence="7">
    <location>
        <position position="318"/>
    </location>
</feature>
<feature type="domain" description="L,D-TPase catalytic" evidence="9">
    <location>
        <begin position="209"/>
        <end position="342"/>
    </location>
</feature>
<evidence type="ECO:0000256" key="6">
    <source>
        <dbReference type="ARBA" id="ARBA00023316"/>
    </source>
</evidence>
<dbReference type="CDD" id="cd16913">
    <property type="entry name" value="YkuD_like"/>
    <property type="match status" value="1"/>
</dbReference>
<evidence type="ECO:0000256" key="7">
    <source>
        <dbReference type="PROSITE-ProRule" id="PRU01373"/>
    </source>
</evidence>
<evidence type="ECO:0000313" key="10">
    <source>
        <dbReference type="EMBL" id="OEO28138.1"/>
    </source>
</evidence>
<dbReference type="GO" id="GO:0016740">
    <property type="term" value="F:transferase activity"/>
    <property type="evidence" value="ECO:0007669"/>
    <property type="project" value="UniProtKB-KW"/>
</dbReference>
<dbReference type="InterPro" id="IPR036365">
    <property type="entry name" value="PGBD-like_sf"/>
</dbReference>
<proteinExistence type="inferred from homology"/>
<dbReference type="Pfam" id="PF03734">
    <property type="entry name" value="YkuD"/>
    <property type="match status" value="1"/>
</dbReference>
<dbReference type="SUPFAM" id="SSF47090">
    <property type="entry name" value="PGBD-like"/>
    <property type="match status" value="1"/>
</dbReference>
<protein>
    <recommendedName>
        <fullName evidence="9">L,D-TPase catalytic domain-containing protein</fullName>
    </recommendedName>
</protein>
<dbReference type="Proteomes" id="UP000095463">
    <property type="component" value="Unassembled WGS sequence"/>
</dbReference>
<dbReference type="InterPro" id="IPR005490">
    <property type="entry name" value="LD_TPept_cat_dom"/>
</dbReference>
<organism evidence="10 11">
    <name type="scientific">Devosia insulae DS-56</name>
    <dbReference type="NCBI Taxonomy" id="1116389"/>
    <lineage>
        <taxon>Bacteria</taxon>
        <taxon>Pseudomonadati</taxon>
        <taxon>Pseudomonadota</taxon>
        <taxon>Alphaproteobacteria</taxon>
        <taxon>Hyphomicrobiales</taxon>
        <taxon>Devosiaceae</taxon>
        <taxon>Devosia</taxon>
    </lineage>
</organism>
<dbReference type="GO" id="GO:0008360">
    <property type="term" value="P:regulation of cell shape"/>
    <property type="evidence" value="ECO:0007669"/>
    <property type="project" value="UniProtKB-UniRule"/>
</dbReference>
<comment type="pathway">
    <text evidence="1 7">Cell wall biogenesis; peptidoglycan biosynthesis.</text>
</comment>
<dbReference type="PROSITE" id="PS52029">
    <property type="entry name" value="LD_TPASE"/>
    <property type="match status" value="1"/>
</dbReference>
<sequence>METMRLALAVLAFALVCLPAHAQEALSVPIPPLTAEAINSADISAIPQLYAPPAEPIDPAMPANRHPDPSVVRLQVLLDRAGASPGVIDGFDGDNVRKAVLAFELMRGLPPDGALDPEVLSALETGGPVIGDYAIIADDLNAIGEPIPRDYAEQAKRKFLGYASIEESLAERFHMDIDLLKALNPGAGYTVGAPVYVAAYGPDLEGEVVRIEADKSLRQVRAYGADDRLIAAYPATIGSEENPSPSGTHIVEGVAPMPEYTYNPKINFQQGENTEVLTIPPGPNGPVGSMWIDLSEPTFGIHGTPVPSLIDKTGSHGCVRLTNWDANELAKMVKPGVPVDFVG</sequence>
<dbReference type="AlphaFoldDB" id="A0A1E5XHR0"/>
<dbReference type="Gene3D" id="2.40.440.10">
    <property type="entry name" value="L,D-transpeptidase catalytic domain-like"/>
    <property type="match status" value="1"/>
</dbReference>
<keyword evidence="8" id="KW-0732">Signal</keyword>
<gene>
    <name evidence="10" type="ORF">VW23_006275</name>
</gene>
<evidence type="ECO:0000313" key="11">
    <source>
        <dbReference type="Proteomes" id="UP000095463"/>
    </source>
</evidence>
<feature type="active site" description="Proton donor/acceptor" evidence="7">
    <location>
        <position position="302"/>
    </location>
</feature>
<reference evidence="10 11" key="1">
    <citation type="journal article" date="2015" name="Genome Announc.">
        <title>Genome Assemblies of Three Soil-Associated Devosia species: D. insulae, D. limi, and D. soli.</title>
        <authorList>
            <person name="Hassan Y.I."/>
            <person name="Lepp D."/>
            <person name="Zhou T."/>
        </authorList>
    </citation>
    <scope>NUCLEOTIDE SEQUENCE [LARGE SCALE GENOMIC DNA]</scope>
    <source>
        <strain evidence="10 11">DS-56</strain>
    </source>
</reference>
<dbReference type="EMBL" id="LAJE02000398">
    <property type="protein sequence ID" value="OEO28138.1"/>
    <property type="molecule type" value="Genomic_DNA"/>
</dbReference>
<evidence type="ECO:0000256" key="5">
    <source>
        <dbReference type="ARBA" id="ARBA00022984"/>
    </source>
</evidence>
<dbReference type="InterPro" id="IPR038063">
    <property type="entry name" value="Transpep_catalytic_dom"/>
</dbReference>
<evidence type="ECO:0000259" key="9">
    <source>
        <dbReference type="PROSITE" id="PS52029"/>
    </source>
</evidence>
<dbReference type="UniPathway" id="UPA00219"/>
<dbReference type="GO" id="GO:0018104">
    <property type="term" value="P:peptidoglycan-protein cross-linking"/>
    <property type="evidence" value="ECO:0007669"/>
    <property type="project" value="TreeGrafter"/>
</dbReference>
<dbReference type="PANTHER" id="PTHR30582">
    <property type="entry name" value="L,D-TRANSPEPTIDASE"/>
    <property type="match status" value="1"/>
</dbReference>
<evidence type="ECO:0000256" key="4">
    <source>
        <dbReference type="ARBA" id="ARBA00022960"/>
    </source>
</evidence>
<dbReference type="SUPFAM" id="SSF141523">
    <property type="entry name" value="L,D-transpeptidase catalytic domain-like"/>
    <property type="match status" value="1"/>
</dbReference>
<dbReference type="GO" id="GO:0005576">
    <property type="term" value="C:extracellular region"/>
    <property type="evidence" value="ECO:0007669"/>
    <property type="project" value="TreeGrafter"/>
</dbReference>
<keyword evidence="6 7" id="KW-0961">Cell wall biogenesis/degradation</keyword>
<dbReference type="InterPro" id="IPR036366">
    <property type="entry name" value="PGBDSf"/>
</dbReference>
<keyword evidence="3" id="KW-0808">Transferase</keyword>
<keyword evidence="11" id="KW-1185">Reference proteome</keyword>
<feature type="chain" id="PRO_5009190223" description="L,D-TPase catalytic domain-containing protein" evidence="8">
    <location>
        <begin position="23"/>
        <end position="343"/>
    </location>
</feature>
<feature type="signal peptide" evidence="8">
    <location>
        <begin position="1"/>
        <end position="22"/>
    </location>
</feature>
<evidence type="ECO:0000256" key="3">
    <source>
        <dbReference type="ARBA" id="ARBA00022679"/>
    </source>
</evidence>
<comment type="caution">
    <text evidence="10">The sequence shown here is derived from an EMBL/GenBank/DDBJ whole genome shotgun (WGS) entry which is preliminary data.</text>
</comment>
<name>A0A1E5XHR0_9HYPH</name>